<evidence type="ECO:0000313" key="2">
    <source>
        <dbReference type="Proteomes" id="UP000018439"/>
    </source>
</evidence>
<reference evidence="1 2" key="1">
    <citation type="journal article" date="2011" name="Stand. Genomic Sci.">
        <title>Non-contiguous finished genome sequence of Bacteroides coprosuis type strain (PC139).</title>
        <authorList>
            <person name="Land M."/>
            <person name="Held B."/>
            <person name="Gronow S."/>
            <person name="Abt B."/>
            <person name="Lucas S."/>
            <person name="Del Rio T.G."/>
            <person name="Nolan M."/>
            <person name="Tice H."/>
            <person name="Cheng J.F."/>
            <person name="Pitluck S."/>
            <person name="Liolios K."/>
            <person name="Pagani I."/>
            <person name="Ivanova N."/>
            <person name="Mavromatis K."/>
            <person name="Mikhailova N."/>
            <person name="Pati A."/>
            <person name="Tapia R."/>
            <person name="Han C."/>
            <person name="Goodwin L."/>
            <person name="Chen A."/>
            <person name="Palaniappan K."/>
            <person name="Hauser L."/>
            <person name="Brambilla E.M."/>
            <person name="Rohde M."/>
            <person name="Goker M."/>
            <person name="Detter J.C."/>
            <person name="Woyke T."/>
            <person name="Bristow J."/>
            <person name="Eisen J.A."/>
            <person name="Markowitz V."/>
            <person name="Hugenholtz P."/>
            <person name="Kyrpides N.C."/>
            <person name="Klenk H.P."/>
            <person name="Lapidus A."/>
        </authorList>
    </citation>
    <scope>NUCLEOTIDE SEQUENCE</scope>
    <source>
        <strain evidence="1 2">DSM 18011</strain>
    </source>
</reference>
<keyword evidence="2" id="KW-1185">Reference proteome</keyword>
<evidence type="ECO:0000313" key="1">
    <source>
        <dbReference type="EMBL" id="EGJ72356.1"/>
    </source>
</evidence>
<dbReference type="SUPFAM" id="SSF56935">
    <property type="entry name" value="Porins"/>
    <property type="match status" value="1"/>
</dbReference>
<gene>
    <name evidence="1" type="ORF">Bcop_2192</name>
</gene>
<name>F3ZTX2_9BACE</name>
<dbReference type="eggNOG" id="COG2067">
    <property type="taxonomic scope" value="Bacteria"/>
</dbReference>
<dbReference type="OrthoDB" id="9765571at2"/>
<keyword evidence="1" id="KW-0675">Receptor</keyword>
<dbReference type="STRING" id="679937.Bcop_2192"/>
<sequence length="532" mass="59420">MKKLSILLFALIIGYSYANSQTIYDGELFSNRELSGTARYVGMGGALGALGADISTMSTNPAGIGLYRSNDVAMTLGYTNNEVKSNFMGEKNSFKVDRIGLKNMGIVFSTPMYGSSLKYLNFGFNYHRSNDFYRSIGMSGTFNTSADGGVISIANAMAVQANNSLLNGNDVANASGEGGNIYANPRYGWMSLLGFNSYLINPGLVDGEKRYFPHPMTSPNALFHSDERGGINQYDFNISMNLSDRVFLGLTIGAYDLNYRTLTYYDEAFMFENNPKYKEMALLETSSEIDGSGYDFKLGVIVRPIENSPFRIGFAVHTPTFYNLTHYTNVRFSSDIYQRDAENQSLNLLQTDIDTYNELSGDNISDFKLRTPWKFNFSLGHNVGDFLALGAEYEYQDYSSMKFKYDGGGSMGVNTDMLKGVHTLKLGLEYRIVPEFAFRAGYNMQSGVFKEDAYKEISNNSVLTDVQYVNKSNVKNTFTFGVGYAGKVFYSDLAFVFDSYKSDFRPFDDPELNFTKLTSNKSQVLLTLGMRL</sequence>
<protein>
    <submittedName>
        <fullName evidence="1">Putative hemin receptor</fullName>
    </submittedName>
</protein>
<organism evidence="1 2">
    <name type="scientific">Bacteroides coprosuis DSM 18011</name>
    <dbReference type="NCBI Taxonomy" id="679937"/>
    <lineage>
        <taxon>Bacteria</taxon>
        <taxon>Pseudomonadati</taxon>
        <taxon>Bacteroidota</taxon>
        <taxon>Bacteroidia</taxon>
        <taxon>Bacteroidales</taxon>
        <taxon>Bacteroidaceae</taxon>
        <taxon>Bacteroides</taxon>
    </lineage>
</organism>
<dbReference type="Proteomes" id="UP000018439">
    <property type="component" value="Chromosome"/>
</dbReference>
<proteinExistence type="predicted"/>
<accession>F3ZTX2</accession>
<dbReference type="EMBL" id="CM001167">
    <property type="protein sequence ID" value="EGJ72356.1"/>
    <property type="molecule type" value="Genomic_DNA"/>
</dbReference>
<dbReference type="HOGENOM" id="CLU_034649_0_0_10"/>
<dbReference type="Gene3D" id="2.40.160.60">
    <property type="entry name" value="Outer membrane protein transport protein (OMPP1/FadL/TodX)"/>
    <property type="match status" value="1"/>
</dbReference>
<dbReference type="AlphaFoldDB" id="F3ZTX2"/>